<comment type="similarity">
    <text evidence="1">Belongs to the short-chain dehydrogenases/reductases (SDR) family.</text>
</comment>
<dbReference type="AlphaFoldDB" id="A0A395T3W5"/>
<dbReference type="SUPFAM" id="SSF51735">
    <property type="entry name" value="NAD(P)-binding Rossmann-fold domains"/>
    <property type="match status" value="1"/>
</dbReference>
<dbReference type="STRING" id="694270.A0A395T3W5"/>
<name>A0A395T3W5_9HYPO</name>
<dbReference type="OrthoDB" id="191139at2759"/>
<evidence type="ECO:0000256" key="1">
    <source>
        <dbReference type="ARBA" id="ARBA00006484"/>
    </source>
</evidence>
<dbReference type="Gene3D" id="3.40.50.720">
    <property type="entry name" value="NAD(P)-binding Rossmann-like Domain"/>
    <property type="match status" value="1"/>
</dbReference>
<organism evidence="4 5">
    <name type="scientific">Fusarium longipes</name>
    <dbReference type="NCBI Taxonomy" id="694270"/>
    <lineage>
        <taxon>Eukaryota</taxon>
        <taxon>Fungi</taxon>
        <taxon>Dikarya</taxon>
        <taxon>Ascomycota</taxon>
        <taxon>Pezizomycotina</taxon>
        <taxon>Sordariomycetes</taxon>
        <taxon>Hypocreomycetidae</taxon>
        <taxon>Hypocreales</taxon>
        <taxon>Nectriaceae</taxon>
        <taxon>Fusarium</taxon>
    </lineage>
</organism>
<keyword evidence="2" id="KW-0521">NADP</keyword>
<sequence>MAFKALYTQLFPPAPPMTEKNVPVQNGKVFIVTGGNSGVGFELCRILYTTGATVYLTSRSQERGMQAIRSITSATPPPKNPGTLKFLHLDLNDLNSVKSAASTFALREPKLHVLWNNAGTGAYRVSQGARTAQGLEAMVGMHCVATLLFTTLLIPQLRIAAAEEPSSSNTSARVVWTSSIVTDQGSPVHGINLDTLDTGSSDRVLNYAVSKAGSWMLSREMARRYGNEGIVSVAQNPGNVKGGSYEGTPAATMWFLNRFVLHAPACGAYTELYAGLFPDVDNGTYIIPWGRMRPDDECPRKDIVHAMLPEKDGGLDYGEKLWDWCEEQWKSVV</sequence>
<dbReference type="EMBL" id="PXOG01000053">
    <property type="protein sequence ID" value="RGP79207.1"/>
    <property type="molecule type" value="Genomic_DNA"/>
</dbReference>
<proteinExistence type="inferred from homology"/>
<comment type="caution">
    <text evidence="4">The sequence shown here is derived from an EMBL/GenBank/DDBJ whole genome shotgun (WGS) entry which is preliminary data.</text>
</comment>
<dbReference type="InterPro" id="IPR036291">
    <property type="entry name" value="NAD(P)-bd_dom_sf"/>
</dbReference>
<dbReference type="GO" id="GO:0016491">
    <property type="term" value="F:oxidoreductase activity"/>
    <property type="evidence" value="ECO:0007669"/>
    <property type="project" value="UniProtKB-KW"/>
</dbReference>
<gene>
    <name evidence="4" type="ORF">FLONG3_2643</name>
</gene>
<dbReference type="Proteomes" id="UP000266234">
    <property type="component" value="Unassembled WGS sequence"/>
</dbReference>
<dbReference type="InterPro" id="IPR002347">
    <property type="entry name" value="SDR_fam"/>
</dbReference>
<dbReference type="PRINTS" id="PR00081">
    <property type="entry name" value="GDHRDH"/>
</dbReference>
<dbReference type="PROSITE" id="PS00061">
    <property type="entry name" value="ADH_SHORT"/>
    <property type="match status" value="1"/>
</dbReference>
<evidence type="ECO:0000313" key="5">
    <source>
        <dbReference type="Proteomes" id="UP000266234"/>
    </source>
</evidence>
<reference evidence="4 5" key="1">
    <citation type="journal article" date="2018" name="PLoS Pathog.">
        <title>Evolution of structural diversity of trichothecenes, a family of toxins produced by plant pathogenic and entomopathogenic fungi.</title>
        <authorList>
            <person name="Proctor R.H."/>
            <person name="McCormick S.P."/>
            <person name="Kim H.S."/>
            <person name="Cardoza R.E."/>
            <person name="Stanley A.M."/>
            <person name="Lindo L."/>
            <person name="Kelly A."/>
            <person name="Brown D.W."/>
            <person name="Lee T."/>
            <person name="Vaughan M.M."/>
            <person name="Alexander N.J."/>
            <person name="Busman M."/>
            <person name="Gutierrez S."/>
        </authorList>
    </citation>
    <scope>NUCLEOTIDE SEQUENCE [LARGE SCALE GENOMIC DNA]</scope>
    <source>
        <strain evidence="4 5">NRRL 20695</strain>
    </source>
</reference>
<evidence type="ECO:0000256" key="2">
    <source>
        <dbReference type="ARBA" id="ARBA00022857"/>
    </source>
</evidence>
<dbReference type="InterPro" id="IPR020904">
    <property type="entry name" value="Sc_DH/Rdtase_CS"/>
</dbReference>
<dbReference type="PANTHER" id="PTHR24320:SF236">
    <property type="entry name" value="SHORT-CHAIN DEHYDROGENASE-RELATED"/>
    <property type="match status" value="1"/>
</dbReference>
<dbReference type="Pfam" id="PF00106">
    <property type="entry name" value="adh_short"/>
    <property type="match status" value="1"/>
</dbReference>
<accession>A0A395T3W5</accession>
<protein>
    <submittedName>
        <fullName evidence="4">Short-chain dehydrogenase</fullName>
    </submittedName>
</protein>
<evidence type="ECO:0000313" key="4">
    <source>
        <dbReference type="EMBL" id="RGP79207.1"/>
    </source>
</evidence>
<dbReference type="PANTHER" id="PTHR24320">
    <property type="entry name" value="RETINOL DEHYDROGENASE"/>
    <property type="match status" value="1"/>
</dbReference>
<evidence type="ECO:0000256" key="3">
    <source>
        <dbReference type="ARBA" id="ARBA00023002"/>
    </source>
</evidence>
<keyword evidence="5" id="KW-1185">Reference proteome</keyword>
<keyword evidence="3" id="KW-0560">Oxidoreductase</keyword>